<dbReference type="CDD" id="cd00085">
    <property type="entry name" value="HNHc"/>
    <property type="match status" value="1"/>
</dbReference>
<dbReference type="InterPro" id="IPR052892">
    <property type="entry name" value="NA-targeting_endonuclease"/>
</dbReference>
<feature type="domain" description="HNH nuclease" evidence="1">
    <location>
        <begin position="9"/>
        <end position="64"/>
    </location>
</feature>
<dbReference type="Gene3D" id="1.10.30.50">
    <property type="match status" value="1"/>
</dbReference>
<dbReference type="GO" id="GO:0003676">
    <property type="term" value="F:nucleic acid binding"/>
    <property type="evidence" value="ECO:0007669"/>
    <property type="project" value="InterPro"/>
</dbReference>
<dbReference type="EMBL" id="NAPY01000019">
    <property type="protein sequence ID" value="MUL37284.1"/>
    <property type="molecule type" value="Genomic_DNA"/>
</dbReference>
<accession>A0A6N8FX01</accession>
<organism evidence="2 3">
    <name type="scientific">Gloeocapsopsis dulcis AAB1 = 1H9</name>
    <dbReference type="NCBI Taxonomy" id="1433147"/>
    <lineage>
        <taxon>Bacteria</taxon>
        <taxon>Bacillati</taxon>
        <taxon>Cyanobacteriota</taxon>
        <taxon>Cyanophyceae</taxon>
        <taxon>Oscillatoriophycideae</taxon>
        <taxon>Chroococcales</taxon>
        <taxon>Chroococcaceae</taxon>
        <taxon>Gloeocapsopsis</taxon>
        <taxon>Gloeocapsopsis dulcis</taxon>
    </lineage>
</organism>
<reference evidence="2 3" key="1">
    <citation type="journal article" date="2019" name="Front. Microbiol.">
        <title>Genomic Features for Desiccation Tolerance and Sugar Biosynthesis in the Extremophile Gloeocapsopsis sp. UTEX B3054.</title>
        <authorList>
            <person name="Urrejola C."/>
            <person name="Alcorta J."/>
            <person name="Salas L."/>
            <person name="Vasquez M."/>
            <person name="Polz M.F."/>
            <person name="Vicuna R."/>
            <person name="Diez B."/>
        </authorList>
    </citation>
    <scope>NUCLEOTIDE SEQUENCE [LARGE SCALE GENOMIC DNA]</scope>
    <source>
        <strain evidence="2 3">1H9</strain>
    </source>
</reference>
<protein>
    <submittedName>
        <fullName evidence="2">HNH endonuclease</fullName>
    </submittedName>
</protein>
<evidence type="ECO:0000313" key="3">
    <source>
        <dbReference type="Proteomes" id="UP000441797"/>
    </source>
</evidence>
<dbReference type="GO" id="GO:0004519">
    <property type="term" value="F:endonuclease activity"/>
    <property type="evidence" value="ECO:0007669"/>
    <property type="project" value="UniProtKB-KW"/>
</dbReference>
<dbReference type="InterPro" id="IPR003615">
    <property type="entry name" value="HNH_nuc"/>
</dbReference>
<dbReference type="RefSeq" id="WP_105219721.1">
    <property type="nucleotide sequence ID" value="NZ_CAWNSU010000045.1"/>
</dbReference>
<gene>
    <name evidence="2" type="ORF">BWI75_13285</name>
</gene>
<name>A0A6N8FX01_9CHRO</name>
<dbReference type="SMART" id="SM00507">
    <property type="entry name" value="HNHc"/>
    <property type="match status" value="1"/>
</dbReference>
<dbReference type="PANTHER" id="PTHR33877">
    <property type="entry name" value="SLL1193 PROTEIN"/>
    <property type="match status" value="1"/>
</dbReference>
<evidence type="ECO:0000313" key="2">
    <source>
        <dbReference type="EMBL" id="MUL37284.1"/>
    </source>
</evidence>
<comment type="caution">
    <text evidence="2">The sequence shown here is derived from an EMBL/GenBank/DDBJ whole genome shotgun (WGS) entry which is preliminary data.</text>
</comment>
<dbReference type="PANTHER" id="PTHR33877:SF1">
    <property type="entry name" value="TYPE IV METHYL-DIRECTED RESTRICTION ENZYME ECOKMCRA"/>
    <property type="match status" value="1"/>
</dbReference>
<keyword evidence="2" id="KW-0378">Hydrolase</keyword>
<proteinExistence type="predicted"/>
<dbReference type="InterPro" id="IPR002711">
    <property type="entry name" value="HNH"/>
</dbReference>
<keyword evidence="2" id="KW-0540">Nuclease</keyword>
<dbReference type="Proteomes" id="UP000441797">
    <property type="component" value="Unassembled WGS sequence"/>
</dbReference>
<dbReference type="GO" id="GO:0008270">
    <property type="term" value="F:zinc ion binding"/>
    <property type="evidence" value="ECO:0007669"/>
    <property type="project" value="InterPro"/>
</dbReference>
<keyword evidence="2" id="KW-0255">Endonuclease</keyword>
<sequence length="139" mass="15943">MSATYISAALRRFVAERANYCCEYCLLPAEVAFFSHEVDHVIPEKHGGATDANNLAFACWRCNRRKGADLGSFDPQTGAFSFIFNPRTQNWSEHFMFEEIRLIGLTIEGRTTIALLQLNTHERLAERQRLLKLDCEKEN</sequence>
<dbReference type="AlphaFoldDB" id="A0A6N8FX01"/>
<keyword evidence="3" id="KW-1185">Reference proteome</keyword>
<evidence type="ECO:0000259" key="1">
    <source>
        <dbReference type="SMART" id="SM00507"/>
    </source>
</evidence>
<dbReference type="Pfam" id="PF01844">
    <property type="entry name" value="HNH"/>
    <property type="match status" value="1"/>
</dbReference>